<evidence type="ECO:0000313" key="1">
    <source>
        <dbReference type="EMBL" id="RMI28700.1"/>
    </source>
</evidence>
<proteinExistence type="predicted"/>
<reference evidence="1 2" key="1">
    <citation type="submission" date="2018-10" db="EMBL/GenBank/DDBJ databases">
        <title>Isolation from cow dung.</title>
        <authorList>
            <person name="Ling L."/>
        </authorList>
    </citation>
    <scope>NUCLEOTIDE SEQUENCE [LARGE SCALE GENOMIC DNA]</scope>
    <source>
        <strain evidence="1 2">NEAU-LL90</strain>
    </source>
</reference>
<evidence type="ECO:0000313" key="2">
    <source>
        <dbReference type="Proteomes" id="UP000279275"/>
    </source>
</evidence>
<gene>
    <name evidence="1" type="ORF">EBN03_29085</name>
</gene>
<dbReference type="EMBL" id="RFFH01000019">
    <property type="protein sequence ID" value="RMI28700.1"/>
    <property type="molecule type" value="Genomic_DNA"/>
</dbReference>
<protein>
    <submittedName>
        <fullName evidence="1">Uncharacterized protein</fullName>
    </submittedName>
</protein>
<dbReference type="AlphaFoldDB" id="A0A3M2KW61"/>
<accession>A0A3M2KW61</accession>
<dbReference type="Proteomes" id="UP000279275">
    <property type="component" value="Unassembled WGS sequence"/>
</dbReference>
<sequence>MSQRVWAARCPRKPVLAWVSRAAPDSVLPPVRPGRLKRVLVPRVALLRVWVARFLAPRVRVWVVRSPDWPARVRVWVVRFPVVPKLVSVVRLKRVLVPRVALLRVWVARFLAPRVRVWVVRSPDWPAREQVWVVRSPEVRKRVSVLRGVPPLGWAASYPVARTPGSVPWVVLVPPVARPPASVVWSRVVRAPVWVLLSALPVTQLLVSVDLFRAVLTPVSVVRRKPVWDLRLVWVPRVVPD</sequence>
<comment type="caution">
    <text evidence="1">The sequence shown here is derived from an EMBL/GenBank/DDBJ whole genome shotgun (WGS) entry which is preliminary data.</text>
</comment>
<keyword evidence="2" id="KW-1185">Reference proteome</keyword>
<organism evidence="1 2">
    <name type="scientific">Nocardia stercoris</name>
    <dbReference type="NCBI Taxonomy" id="2483361"/>
    <lineage>
        <taxon>Bacteria</taxon>
        <taxon>Bacillati</taxon>
        <taxon>Actinomycetota</taxon>
        <taxon>Actinomycetes</taxon>
        <taxon>Mycobacteriales</taxon>
        <taxon>Nocardiaceae</taxon>
        <taxon>Nocardia</taxon>
    </lineage>
</organism>
<name>A0A3M2KW61_9NOCA</name>